<evidence type="ECO:0000313" key="2">
    <source>
        <dbReference type="Proteomes" id="UP000054279"/>
    </source>
</evidence>
<proteinExistence type="predicted"/>
<dbReference type="Proteomes" id="UP000054279">
    <property type="component" value="Unassembled WGS sequence"/>
</dbReference>
<accession>A0A0C9V944</accession>
<dbReference type="AlphaFoldDB" id="A0A0C9V944"/>
<dbReference type="InterPro" id="IPR036779">
    <property type="entry name" value="LysM_dom_sf"/>
</dbReference>
<gene>
    <name evidence="1" type="ORF">M422DRAFT_263945</name>
</gene>
<dbReference type="HOGENOM" id="CLU_639631_0_0_1"/>
<evidence type="ECO:0000313" key="1">
    <source>
        <dbReference type="EMBL" id="KIJ33990.1"/>
    </source>
</evidence>
<sequence length="429" mass="45841">MSQCQRDFDFEMKYPFPLTVAFLSVLQCSANFRHKIGQQEAAQNDASHDSIRKQLANSQNATALADGKMIHDLFLSDSFTESPDENTLETAATTGLQVYLNNTVPTSPGPPQSCVNALTATVNCNSTISLMPVSPFILDDTVDLQKVCTSTCTRSLVSYRANVVSACAGFSVKSNNVTYPATYAVDTIIGAYTVQCLQDPTTLAFCSPLVASFNATGGLLVTDSKLRTFCTLKTLNVTFSNLATYSAPLANLLSSVINICGSPFATYNVTKASPAQVTTGPGSIFGQNFTNSAPAINCAIAGKNTTTNSNTTCSLLATQFSVTEDDVLASNPTLDPGCKIPSGTTLYLPLPCYTYTIQTNDTCQTVTKLAGTTTGVNITTVQLQSFNPELGTFCQIMPLRVGLKVRLIPNGGFKCYSNWPTLEWVGRSQ</sequence>
<dbReference type="EMBL" id="KN837205">
    <property type="protein sequence ID" value="KIJ33990.1"/>
    <property type="molecule type" value="Genomic_DNA"/>
</dbReference>
<reference evidence="1 2" key="1">
    <citation type="submission" date="2014-06" db="EMBL/GenBank/DDBJ databases">
        <title>Evolutionary Origins and Diversification of the Mycorrhizal Mutualists.</title>
        <authorList>
            <consortium name="DOE Joint Genome Institute"/>
            <consortium name="Mycorrhizal Genomics Consortium"/>
            <person name="Kohler A."/>
            <person name="Kuo A."/>
            <person name="Nagy L.G."/>
            <person name="Floudas D."/>
            <person name="Copeland A."/>
            <person name="Barry K.W."/>
            <person name="Cichocki N."/>
            <person name="Veneault-Fourrey C."/>
            <person name="LaButti K."/>
            <person name="Lindquist E.A."/>
            <person name="Lipzen A."/>
            <person name="Lundell T."/>
            <person name="Morin E."/>
            <person name="Murat C."/>
            <person name="Riley R."/>
            <person name="Ohm R."/>
            <person name="Sun H."/>
            <person name="Tunlid A."/>
            <person name="Henrissat B."/>
            <person name="Grigoriev I.V."/>
            <person name="Hibbett D.S."/>
            <person name="Martin F."/>
        </authorList>
    </citation>
    <scope>NUCLEOTIDE SEQUENCE [LARGE SCALE GENOMIC DNA]</scope>
    <source>
        <strain evidence="1 2">SS14</strain>
    </source>
</reference>
<protein>
    <recommendedName>
        <fullName evidence="3">LysM domain-containing protein</fullName>
    </recommendedName>
</protein>
<organism evidence="1 2">
    <name type="scientific">Sphaerobolus stellatus (strain SS14)</name>
    <dbReference type="NCBI Taxonomy" id="990650"/>
    <lineage>
        <taxon>Eukaryota</taxon>
        <taxon>Fungi</taxon>
        <taxon>Dikarya</taxon>
        <taxon>Basidiomycota</taxon>
        <taxon>Agaricomycotina</taxon>
        <taxon>Agaricomycetes</taxon>
        <taxon>Phallomycetidae</taxon>
        <taxon>Geastrales</taxon>
        <taxon>Sphaerobolaceae</taxon>
        <taxon>Sphaerobolus</taxon>
    </lineage>
</organism>
<dbReference type="Gene3D" id="3.10.350.10">
    <property type="entry name" value="LysM domain"/>
    <property type="match status" value="1"/>
</dbReference>
<keyword evidence="2" id="KW-1185">Reference proteome</keyword>
<evidence type="ECO:0008006" key="3">
    <source>
        <dbReference type="Google" id="ProtNLM"/>
    </source>
</evidence>
<dbReference type="OrthoDB" id="5985073at2759"/>
<name>A0A0C9V944_SPHS4</name>